<name>A0A3N0AW88_9ACTN</name>
<sequence>MDESKLTQGYGAENESKAACGSKRNAWFNLWDDLPVSDGSSCRLIEAFAQRLSEACASKGRSVVVRDAHDTSAEEAARALLSTAHGLAPDGMALVTVPGALTASAEAQAAWDDLAQHNIVAAVMEMPAMPVDGWRARTLPYVAFVLDATRKPETPVAIMRFNRECLLSENARAARNVVRVAGNFPRFQLADEERAAQMMDEAAAFLVDLVANPRVIAGVSCLVNPAIVRRGGRPAGAVDSGAAEPLNVAALDADEVSGAASLGAEAPSDARGACLYAPLAHASYCFDDYAHDVRFGIGGVTLHEAGKARYAQWKADMKVQNEQWDAQVAAEEEALLEGHEAQGEAHFDGSR</sequence>
<organism evidence="1 2">
    <name type="scientific">Slackia equolifaciens</name>
    <dbReference type="NCBI Taxonomy" id="498718"/>
    <lineage>
        <taxon>Bacteria</taxon>
        <taxon>Bacillati</taxon>
        <taxon>Actinomycetota</taxon>
        <taxon>Coriobacteriia</taxon>
        <taxon>Eggerthellales</taxon>
        <taxon>Eggerthellaceae</taxon>
        <taxon>Slackia</taxon>
    </lineage>
</organism>
<dbReference type="EMBL" id="QIBX01000013">
    <property type="protein sequence ID" value="RNL39141.1"/>
    <property type="molecule type" value="Genomic_DNA"/>
</dbReference>
<keyword evidence="2" id="KW-1185">Reference proteome</keyword>
<reference evidence="2" key="1">
    <citation type="submission" date="2018-05" db="EMBL/GenBank/DDBJ databases">
        <title>Genome Sequencing of selected type strains of the family Eggerthellaceae.</title>
        <authorList>
            <person name="Danylec N."/>
            <person name="Stoll D.A."/>
            <person name="Doetsch A."/>
            <person name="Huch M."/>
        </authorList>
    </citation>
    <scope>NUCLEOTIDE SEQUENCE [LARGE SCALE GENOMIC DNA]</scope>
    <source>
        <strain evidence="2">DSM 24851</strain>
    </source>
</reference>
<accession>A0A3N0AW88</accession>
<dbReference type="AlphaFoldDB" id="A0A3N0AW88"/>
<proteinExistence type="predicted"/>
<comment type="caution">
    <text evidence="1">The sequence shown here is derived from an EMBL/GenBank/DDBJ whole genome shotgun (WGS) entry which is preliminary data.</text>
</comment>
<dbReference type="RefSeq" id="WP_123209142.1">
    <property type="nucleotide sequence ID" value="NZ_JBHTHO010000010.1"/>
</dbReference>
<protein>
    <submittedName>
        <fullName evidence="1">Uncharacterized protein</fullName>
    </submittedName>
</protein>
<evidence type="ECO:0000313" key="1">
    <source>
        <dbReference type="EMBL" id="RNL39141.1"/>
    </source>
</evidence>
<gene>
    <name evidence="1" type="ORF">DMP06_07625</name>
</gene>
<dbReference type="Proteomes" id="UP000269591">
    <property type="component" value="Unassembled WGS sequence"/>
</dbReference>
<evidence type="ECO:0000313" key="2">
    <source>
        <dbReference type="Proteomes" id="UP000269591"/>
    </source>
</evidence>